<comment type="caution">
    <text evidence="2">The sequence shown here is derived from an EMBL/GenBank/DDBJ whole genome shotgun (WGS) entry which is preliminary data.</text>
</comment>
<dbReference type="Proteomes" id="UP000664277">
    <property type="component" value="Unassembled WGS sequence"/>
</dbReference>
<dbReference type="GO" id="GO:0015074">
    <property type="term" value="P:DNA integration"/>
    <property type="evidence" value="ECO:0007669"/>
    <property type="project" value="InterPro"/>
</dbReference>
<feature type="domain" description="Integrase catalytic" evidence="1">
    <location>
        <begin position="21"/>
        <end position="61"/>
    </location>
</feature>
<protein>
    <submittedName>
        <fullName evidence="2">Transposase</fullName>
    </submittedName>
</protein>
<evidence type="ECO:0000313" key="3">
    <source>
        <dbReference type="Proteomes" id="UP000664277"/>
    </source>
</evidence>
<dbReference type="Pfam" id="PF13683">
    <property type="entry name" value="rve_3"/>
    <property type="match status" value="1"/>
</dbReference>
<organism evidence="2 3">
    <name type="scientific">Candidatus Obscuribacter phosphatis</name>
    <dbReference type="NCBI Taxonomy" id="1906157"/>
    <lineage>
        <taxon>Bacteria</taxon>
        <taxon>Bacillati</taxon>
        <taxon>Candidatus Melainabacteria</taxon>
        <taxon>Candidatus Obscuribacterales</taxon>
        <taxon>Candidatus Obscuribacteraceae</taxon>
        <taxon>Candidatus Obscuribacter</taxon>
    </lineage>
</organism>
<evidence type="ECO:0000259" key="1">
    <source>
        <dbReference type="Pfam" id="PF13683"/>
    </source>
</evidence>
<dbReference type="EMBL" id="JAFLCK010000022">
    <property type="protein sequence ID" value="MBN8661565.1"/>
    <property type="molecule type" value="Genomic_DNA"/>
</dbReference>
<dbReference type="InterPro" id="IPR001584">
    <property type="entry name" value="Integrase_cat-core"/>
</dbReference>
<sequence>MVNGLHQRHTVRRTQISDIEHHLQNALVESFNGRFRDECLNQYWFTSIEDAAPLISKWKHD</sequence>
<gene>
    <name evidence="2" type="ORF">J0M35_14465</name>
</gene>
<accession>A0A8J7TN86</accession>
<reference evidence="2" key="1">
    <citation type="submission" date="2021-02" db="EMBL/GenBank/DDBJ databases">
        <title>Genome-Resolved Metagenomics of a Microbial Community Performing Photosynthetic Biological Nutrient Removal.</title>
        <authorList>
            <person name="Mcdaniel E.A."/>
        </authorList>
    </citation>
    <scope>NUCLEOTIDE SEQUENCE</scope>
    <source>
        <strain evidence="2">UWPOB_OBS1</strain>
    </source>
</reference>
<evidence type="ECO:0000313" key="2">
    <source>
        <dbReference type="EMBL" id="MBN8661565.1"/>
    </source>
</evidence>
<name>A0A8J7TN86_9BACT</name>
<dbReference type="AlphaFoldDB" id="A0A8J7TN86"/>
<proteinExistence type="predicted"/>